<dbReference type="RefSeq" id="WP_200463648.1">
    <property type="nucleotide sequence ID" value="NZ_JAENRR010000005.1"/>
</dbReference>
<dbReference type="EMBL" id="JAENRR010000005">
    <property type="protein sequence ID" value="MBK3516377.1"/>
    <property type="molecule type" value="Genomic_DNA"/>
</dbReference>
<sequence length="403" mass="45516">MIKPDISIGDYTYNLPDERIAKYPLANRDESKLLVYKGGRICEQKFPDILKELPESSMLAFNNTKVIRARLKFQKATGAEIEIFCLEPLAPAEVQMAFDSRKQTTWKCIVGNARKWKSGALNKEVCINGVSFELSIVRGERMGDASAISFNWENANFSFAEIIEEIGLTPIPPYLNRETEDIDKDRYQTVYSEHQGSVAAPTAGLHFTGDILRTLEQRNHPLLNVTLHVGAGTFKPVKSEVIAEHDMHTEHFVIEKVALERLLSHNKKLIAVGTTSVRTLESLYWYGVRLLMGLPIDNGVEQWDAYNLNGNYSKKEAFEALMKFMETKKLSHLAGKTAIIIVPGYGFKVINGLVTNFHQPQSTLLLLIGAIVGKEWKTIYDYALENDFRFLSYGDSSLLMIEE</sequence>
<evidence type="ECO:0000313" key="5">
    <source>
        <dbReference type="EMBL" id="MBK3516377.1"/>
    </source>
</evidence>
<evidence type="ECO:0000313" key="6">
    <source>
        <dbReference type="Proteomes" id="UP000605676"/>
    </source>
</evidence>
<dbReference type="InterPro" id="IPR003699">
    <property type="entry name" value="QueA"/>
</dbReference>
<evidence type="ECO:0000256" key="1">
    <source>
        <dbReference type="ARBA" id="ARBA00022490"/>
    </source>
</evidence>
<dbReference type="Gene3D" id="3.40.1780.10">
    <property type="entry name" value="QueA-like"/>
    <property type="match status" value="1"/>
</dbReference>
<dbReference type="PANTHER" id="PTHR30307">
    <property type="entry name" value="S-ADENOSYLMETHIONINE:TRNA RIBOSYLTRANSFERASE-ISOMERASE"/>
    <property type="match status" value="1"/>
</dbReference>
<evidence type="ECO:0000256" key="4">
    <source>
        <dbReference type="ARBA" id="ARBA00022785"/>
    </source>
</evidence>
<dbReference type="Proteomes" id="UP000605676">
    <property type="component" value="Unassembled WGS sequence"/>
</dbReference>
<accession>A0ABS1HFD1</accession>
<dbReference type="SUPFAM" id="SSF111337">
    <property type="entry name" value="QueA-like"/>
    <property type="match status" value="1"/>
</dbReference>
<comment type="caution">
    <text evidence="5">The sequence shown here is derived from an EMBL/GenBank/DDBJ whole genome shotgun (WGS) entry which is preliminary data.</text>
</comment>
<dbReference type="Gene3D" id="2.40.10.240">
    <property type="entry name" value="QueA-like"/>
    <property type="match status" value="1"/>
</dbReference>
<reference evidence="5 6" key="1">
    <citation type="submission" date="2021-01" db="EMBL/GenBank/DDBJ databases">
        <title>Carboxyliciviraga sp.nov., isolated from coastal sediments.</title>
        <authorList>
            <person name="Lu D."/>
            <person name="Zhang T."/>
        </authorList>
    </citation>
    <scope>NUCLEOTIDE SEQUENCE [LARGE SCALE GENOMIC DNA]</scope>
    <source>
        <strain evidence="5 6">N1Y132</strain>
    </source>
</reference>
<organism evidence="5 6">
    <name type="scientific">Carboxylicivirga marina</name>
    <dbReference type="NCBI Taxonomy" id="2800988"/>
    <lineage>
        <taxon>Bacteria</taxon>
        <taxon>Pseudomonadati</taxon>
        <taxon>Bacteroidota</taxon>
        <taxon>Bacteroidia</taxon>
        <taxon>Marinilabiliales</taxon>
        <taxon>Marinilabiliaceae</taxon>
        <taxon>Carboxylicivirga</taxon>
    </lineage>
</organism>
<keyword evidence="3" id="KW-0949">S-adenosyl-L-methionine</keyword>
<keyword evidence="2" id="KW-0808">Transferase</keyword>
<keyword evidence="1" id="KW-0963">Cytoplasm</keyword>
<dbReference type="InterPro" id="IPR036100">
    <property type="entry name" value="QueA_sf"/>
</dbReference>
<dbReference type="InterPro" id="IPR042118">
    <property type="entry name" value="QueA_dom1"/>
</dbReference>
<evidence type="ECO:0000256" key="3">
    <source>
        <dbReference type="ARBA" id="ARBA00022691"/>
    </source>
</evidence>
<evidence type="ECO:0000256" key="2">
    <source>
        <dbReference type="ARBA" id="ARBA00022679"/>
    </source>
</evidence>
<protein>
    <submittedName>
        <fullName evidence="5">S-adenosylmethionine:tRNA ribosyltransferase-isomerase</fullName>
    </submittedName>
</protein>
<dbReference type="InterPro" id="IPR042119">
    <property type="entry name" value="QueA_dom2"/>
</dbReference>
<gene>
    <name evidence="5" type="ORF">JIV24_03425</name>
</gene>
<keyword evidence="6" id="KW-1185">Reference proteome</keyword>
<dbReference type="PANTHER" id="PTHR30307:SF0">
    <property type="entry name" value="S-ADENOSYLMETHIONINE:TRNA RIBOSYLTRANSFERASE-ISOMERASE"/>
    <property type="match status" value="1"/>
</dbReference>
<name>A0ABS1HFD1_9BACT</name>
<proteinExistence type="predicted"/>
<dbReference type="Pfam" id="PF02547">
    <property type="entry name" value="Queuosine_synth"/>
    <property type="match status" value="1"/>
</dbReference>
<keyword evidence="4" id="KW-0671">Queuosine biosynthesis</keyword>